<dbReference type="Proteomes" id="UP000679725">
    <property type="component" value="Unassembled WGS sequence"/>
</dbReference>
<evidence type="ECO:0000259" key="8">
    <source>
        <dbReference type="Pfam" id="PF13354"/>
    </source>
</evidence>
<dbReference type="InterPro" id="IPR045155">
    <property type="entry name" value="Beta-lactam_cat"/>
</dbReference>
<dbReference type="NCBIfam" id="NF012099">
    <property type="entry name" value="SubclassA2"/>
    <property type="match status" value="1"/>
</dbReference>
<accession>A0ABN7R376</accession>
<dbReference type="Gene3D" id="3.40.710.10">
    <property type="entry name" value="DD-peptidase/beta-lactamase superfamily"/>
    <property type="match status" value="1"/>
</dbReference>
<dbReference type="Pfam" id="PF13354">
    <property type="entry name" value="Beta-lactamase2"/>
    <property type="match status" value="1"/>
</dbReference>
<dbReference type="SUPFAM" id="SSF56601">
    <property type="entry name" value="beta-lactamase/transpeptidase-like"/>
    <property type="match status" value="1"/>
</dbReference>
<keyword evidence="7" id="KW-0732">Signal</keyword>
<dbReference type="RefSeq" id="WP_215232493.1">
    <property type="nucleotide sequence ID" value="NZ_CAJRAU010000001.1"/>
</dbReference>
<feature type="domain" description="Beta-lactamase class A catalytic" evidence="8">
    <location>
        <begin position="44"/>
        <end position="271"/>
    </location>
</feature>
<evidence type="ECO:0000256" key="6">
    <source>
        <dbReference type="RuleBase" id="RU361140"/>
    </source>
</evidence>
<evidence type="ECO:0000256" key="2">
    <source>
        <dbReference type="ARBA" id="ARBA00009009"/>
    </source>
</evidence>
<feature type="chain" id="PRO_5047318145" description="Beta-lactamase" evidence="7">
    <location>
        <begin position="24"/>
        <end position="299"/>
    </location>
</feature>
<dbReference type="PRINTS" id="PR00118">
    <property type="entry name" value="BLACTAMASEA"/>
</dbReference>
<comment type="similarity">
    <text evidence="2 6">Belongs to the class-A beta-lactamase family.</text>
</comment>
<dbReference type="GO" id="GO:0008800">
    <property type="term" value="F:beta-lactamase activity"/>
    <property type="evidence" value="ECO:0007669"/>
    <property type="project" value="UniProtKB-EC"/>
</dbReference>
<dbReference type="EMBL" id="CAJRAU010000001">
    <property type="protein sequence ID" value="CAG5068413.1"/>
    <property type="molecule type" value="Genomic_DNA"/>
</dbReference>
<dbReference type="PANTHER" id="PTHR35333">
    <property type="entry name" value="BETA-LACTAMASE"/>
    <property type="match status" value="1"/>
</dbReference>
<dbReference type="NCBIfam" id="NF033103">
    <property type="entry name" value="bla_class_A"/>
    <property type="match status" value="1"/>
</dbReference>
<dbReference type="InterPro" id="IPR023650">
    <property type="entry name" value="Beta-lactam_class-A_AS"/>
</dbReference>
<evidence type="ECO:0000256" key="1">
    <source>
        <dbReference type="ARBA" id="ARBA00001526"/>
    </source>
</evidence>
<dbReference type="PROSITE" id="PS00146">
    <property type="entry name" value="BETA_LACTAMASE_A"/>
    <property type="match status" value="1"/>
</dbReference>
<organism evidence="9 10">
    <name type="scientific">Dyadobacter linearis</name>
    <dbReference type="NCBI Taxonomy" id="2823330"/>
    <lineage>
        <taxon>Bacteria</taxon>
        <taxon>Pseudomonadati</taxon>
        <taxon>Bacteroidota</taxon>
        <taxon>Cytophagia</taxon>
        <taxon>Cytophagales</taxon>
        <taxon>Spirosomataceae</taxon>
        <taxon>Dyadobacter</taxon>
    </lineage>
</organism>
<keyword evidence="5 6" id="KW-0046">Antibiotic resistance</keyword>
<dbReference type="PANTHER" id="PTHR35333:SF3">
    <property type="entry name" value="BETA-LACTAMASE-TYPE TRANSPEPTIDASE FOLD CONTAINING PROTEIN"/>
    <property type="match status" value="1"/>
</dbReference>
<comment type="caution">
    <text evidence="9">The sequence shown here is derived from an EMBL/GenBank/DDBJ whole genome shotgun (WGS) entry which is preliminary data.</text>
</comment>
<evidence type="ECO:0000256" key="4">
    <source>
        <dbReference type="ARBA" id="ARBA00022801"/>
    </source>
</evidence>
<proteinExistence type="inferred from homology"/>
<sequence length="299" mass="32705">MPRSIYAYLLIICCIFFTSPIFAQNNTFKTELATISKEANGTVGIGIMDLKTGKTAIQHGDHKFPMQSVFKFPLAMAVLDQVDKGKITLTQKVRITKEDLLPKTHSPMKDKYPEGNIDLTVADLLSYTVSESDNIACDLLFKLAGGTKVVNDYVHKLGVKNIEIVANEEEMTKGWDIQYKNFSTPGAMLQLLSVFYKGKNLSKASSDYLWKIMIAGPTGANRIKSQLPENTIVAHKTGTSGKNEKGTFAATNDVGIVKLPGGKDLAIVVFVSDSNADIEKRELVIAKVAKAAAEHFPSK</sequence>
<evidence type="ECO:0000313" key="9">
    <source>
        <dbReference type="EMBL" id="CAG5068413.1"/>
    </source>
</evidence>
<evidence type="ECO:0000256" key="5">
    <source>
        <dbReference type="ARBA" id="ARBA00023251"/>
    </source>
</evidence>
<dbReference type="InterPro" id="IPR012338">
    <property type="entry name" value="Beta-lactam/transpept-like"/>
</dbReference>
<evidence type="ECO:0000256" key="3">
    <source>
        <dbReference type="ARBA" id="ARBA00012865"/>
    </source>
</evidence>
<evidence type="ECO:0000256" key="7">
    <source>
        <dbReference type="SAM" id="SignalP"/>
    </source>
</evidence>
<keyword evidence="10" id="KW-1185">Reference proteome</keyword>
<feature type="signal peptide" evidence="7">
    <location>
        <begin position="1"/>
        <end position="23"/>
    </location>
</feature>
<keyword evidence="4 6" id="KW-0378">Hydrolase</keyword>
<dbReference type="InterPro" id="IPR000871">
    <property type="entry name" value="Beta-lactam_class-A"/>
</dbReference>
<protein>
    <recommendedName>
        <fullName evidence="3 6">Beta-lactamase</fullName>
        <ecNumber evidence="3 6">3.5.2.6</ecNumber>
    </recommendedName>
</protein>
<comment type="catalytic activity">
    <reaction evidence="1 6">
        <text>a beta-lactam + H2O = a substituted beta-amino acid</text>
        <dbReference type="Rhea" id="RHEA:20401"/>
        <dbReference type="ChEBI" id="CHEBI:15377"/>
        <dbReference type="ChEBI" id="CHEBI:35627"/>
        <dbReference type="ChEBI" id="CHEBI:140347"/>
        <dbReference type="EC" id="3.5.2.6"/>
    </reaction>
</comment>
<name>A0ABN7R376_9BACT</name>
<evidence type="ECO:0000313" key="10">
    <source>
        <dbReference type="Proteomes" id="UP000679725"/>
    </source>
</evidence>
<dbReference type="EC" id="3.5.2.6" evidence="3 6"/>
<gene>
    <name evidence="9" type="primary">per1</name>
    <name evidence="9" type="ORF">DYBT9623_01144</name>
</gene>
<reference evidence="9 10" key="1">
    <citation type="submission" date="2021-04" db="EMBL/GenBank/DDBJ databases">
        <authorList>
            <person name="Rodrigo-Torres L."/>
            <person name="Arahal R. D."/>
            <person name="Lucena T."/>
        </authorList>
    </citation>
    <scope>NUCLEOTIDE SEQUENCE [LARGE SCALE GENOMIC DNA]</scope>
    <source>
        <strain evidence="9 10">CECT 9623</strain>
    </source>
</reference>